<gene>
    <name evidence="2" type="ORF">H8S40_00425</name>
</gene>
<sequence>MKNQYGKKQESSKAFKWFHATSVSGGAMMISAVISSYFSPYMTDTMMIPAAFASVIMFICSFWDAINDPMMGVIADRTNTKWGRYRPYLIPAPILLTLFSTLLWVNPNFPMAGKIAWVLICNIGVGMTVTMYTMPQMSLLPACVKGTEERNTIIAMGAGVTAVAFTIANTFTLQIKAFLESALGVSNGYIPMMLICGGLACFSFWGLFATSKEKYIEKSTDRNAMQDLKAILKHKELAPYIIVWIMASMGYGLMFASSVYYVMYYLARPDLIPVYMGIVSIGALVSMTVLMPIFLKIFKTGEKALVVSQTATIICYVILLFFGKSSLMLLYVVTFIATAVASMQNGLVNVLVNDAIDYIQLKEGFSANGVISSIKGFAQKCGGTVTNSGILAVLAASGYIAGAIGQQPESTLIALNFLRFGAPALTGIILLICLKFNPIDKYRDEIEEMKKKMTVEE</sequence>
<comment type="caution">
    <text evidence="2">The sequence shown here is derived from an EMBL/GenBank/DDBJ whole genome shotgun (WGS) entry which is preliminary data.</text>
</comment>
<dbReference type="EMBL" id="JACOPE010000001">
    <property type="protein sequence ID" value="MBC5682069.1"/>
    <property type="molecule type" value="Genomic_DNA"/>
</dbReference>
<protein>
    <submittedName>
        <fullName evidence="2">MFS transporter</fullName>
    </submittedName>
</protein>
<feature type="transmembrane region" description="Helical" evidence="1">
    <location>
        <begin position="20"/>
        <end position="40"/>
    </location>
</feature>
<feature type="transmembrane region" description="Helical" evidence="1">
    <location>
        <begin position="274"/>
        <end position="295"/>
    </location>
</feature>
<proteinExistence type="predicted"/>
<dbReference type="InterPro" id="IPR036259">
    <property type="entry name" value="MFS_trans_sf"/>
</dbReference>
<dbReference type="PANTHER" id="PTHR11328:SF24">
    <property type="entry name" value="MAJOR FACILITATOR SUPERFAMILY (MFS) PROFILE DOMAIN-CONTAINING PROTEIN"/>
    <property type="match status" value="1"/>
</dbReference>
<organism evidence="2 3">
    <name type="scientific">Ruminococcus hominis</name>
    <dbReference type="NCBI Taxonomy" id="2763065"/>
    <lineage>
        <taxon>Bacteria</taxon>
        <taxon>Bacillati</taxon>
        <taxon>Bacillota</taxon>
        <taxon>Clostridia</taxon>
        <taxon>Eubacteriales</taxon>
        <taxon>Oscillospiraceae</taxon>
        <taxon>Ruminococcus</taxon>
    </lineage>
</organism>
<dbReference type="Proteomes" id="UP000631576">
    <property type="component" value="Unassembled WGS sequence"/>
</dbReference>
<keyword evidence="1" id="KW-0472">Membrane</keyword>
<feature type="transmembrane region" description="Helical" evidence="1">
    <location>
        <begin position="87"/>
        <end position="105"/>
    </location>
</feature>
<keyword evidence="3" id="KW-1185">Reference proteome</keyword>
<feature type="transmembrane region" description="Helical" evidence="1">
    <location>
        <begin position="153"/>
        <end position="177"/>
    </location>
</feature>
<dbReference type="SUPFAM" id="SSF103473">
    <property type="entry name" value="MFS general substrate transporter"/>
    <property type="match status" value="1"/>
</dbReference>
<evidence type="ECO:0000313" key="2">
    <source>
        <dbReference type="EMBL" id="MBC5682069.1"/>
    </source>
</evidence>
<evidence type="ECO:0000256" key="1">
    <source>
        <dbReference type="SAM" id="Phobius"/>
    </source>
</evidence>
<keyword evidence="1" id="KW-1133">Transmembrane helix</keyword>
<feature type="transmembrane region" description="Helical" evidence="1">
    <location>
        <begin position="385"/>
        <end position="405"/>
    </location>
</feature>
<evidence type="ECO:0000313" key="3">
    <source>
        <dbReference type="Proteomes" id="UP000631576"/>
    </source>
</evidence>
<feature type="transmembrane region" description="Helical" evidence="1">
    <location>
        <begin position="189"/>
        <end position="208"/>
    </location>
</feature>
<dbReference type="RefSeq" id="WP_118724237.1">
    <property type="nucleotide sequence ID" value="NZ_JACOPE010000001.1"/>
</dbReference>
<accession>A0ABR7G3Q5</accession>
<keyword evidence="1" id="KW-0812">Transmembrane</keyword>
<feature type="transmembrane region" description="Helical" evidence="1">
    <location>
        <begin position="237"/>
        <end position="262"/>
    </location>
</feature>
<dbReference type="InterPro" id="IPR039672">
    <property type="entry name" value="MFS_2"/>
</dbReference>
<dbReference type="Pfam" id="PF13347">
    <property type="entry name" value="MFS_2"/>
    <property type="match status" value="1"/>
</dbReference>
<name>A0ABR7G3Q5_9FIRM</name>
<feature type="transmembrane region" description="Helical" evidence="1">
    <location>
        <begin position="46"/>
        <end position="66"/>
    </location>
</feature>
<dbReference type="Gene3D" id="1.20.1250.20">
    <property type="entry name" value="MFS general substrate transporter like domains"/>
    <property type="match status" value="1"/>
</dbReference>
<feature type="transmembrane region" description="Helical" evidence="1">
    <location>
        <begin position="111"/>
        <end position="132"/>
    </location>
</feature>
<reference evidence="2 3" key="1">
    <citation type="submission" date="2020-08" db="EMBL/GenBank/DDBJ databases">
        <title>Genome public.</title>
        <authorList>
            <person name="Liu C."/>
            <person name="Sun Q."/>
        </authorList>
    </citation>
    <scope>NUCLEOTIDE SEQUENCE [LARGE SCALE GENOMIC DNA]</scope>
    <source>
        <strain evidence="2 3">NSJ-13</strain>
    </source>
</reference>
<dbReference type="PANTHER" id="PTHR11328">
    <property type="entry name" value="MAJOR FACILITATOR SUPERFAMILY DOMAIN-CONTAINING PROTEIN"/>
    <property type="match status" value="1"/>
</dbReference>
<feature type="transmembrane region" description="Helical" evidence="1">
    <location>
        <begin position="411"/>
        <end position="434"/>
    </location>
</feature>